<dbReference type="AlphaFoldDB" id="A0AAF1AMG5"/>
<dbReference type="Gene3D" id="1.25.40.10">
    <property type="entry name" value="Tetratricopeptide repeat domain"/>
    <property type="match status" value="2"/>
</dbReference>
<sequence length="527" mass="58021">MSDQGSEPQPTSTQLQPETDPDPNLDQPSNPQIGSQEPESQPQTSPENEIEPEAQPTYAPIQTQESLQLEQEPESKPEQASAGDEANAGDQATGEAIPVEEKKGEVNRTLTMRELLDELKTEEQSEDPAAATPRRCQESTTHQQNSTAMDLINGVMSADEEGRSRQRILTFAAQRYASAVERNPEDYDALYNWALVLQESADNVSPDSSSPSKDALLEEACKKYADATRLCPTLHDAYYNWAIAISDRAKMRGRTKEAEELWKQAAKNYEQAVKLNWNSPQALNNWGLALQELSVIVPAREKYTIVKAAISKFRSAIQLQFDFHRAIYNLGTVLYGLAEDTSRSGLPVNGDDVSSNELYSQSAIYIAAAHALKPNYSVYTSALKLVRSMLPLPYLKVGYLTAPPAGVLVAPHGDWKRSQFVLNHEGLRQINNAKDRQMPRSLSKSGDAENIHKSSLVEINVADIVSVSPCADLTLPAGPALCVDTVHGSFFLIADSWDLLDGWLDAFRLVYTIFARGKSEVLASIIG</sequence>
<reference evidence="2" key="1">
    <citation type="journal article" date="2016" name="Nat. Genet.">
        <title>A high-quality carrot genome assembly provides new insights into carotenoid accumulation and asterid genome evolution.</title>
        <authorList>
            <person name="Iorizzo M."/>
            <person name="Ellison S."/>
            <person name="Senalik D."/>
            <person name="Zeng P."/>
            <person name="Satapoomin P."/>
            <person name="Huang J."/>
            <person name="Bowman M."/>
            <person name="Iovene M."/>
            <person name="Sanseverino W."/>
            <person name="Cavagnaro P."/>
            <person name="Yildiz M."/>
            <person name="Macko-Podgorni A."/>
            <person name="Moranska E."/>
            <person name="Grzebelus E."/>
            <person name="Grzebelus D."/>
            <person name="Ashrafi H."/>
            <person name="Zheng Z."/>
            <person name="Cheng S."/>
            <person name="Spooner D."/>
            <person name="Van Deynze A."/>
            <person name="Simon P."/>
        </authorList>
    </citation>
    <scope>NUCLEOTIDE SEQUENCE</scope>
    <source>
        <tissue evidence="2">Leaf</tissue>
    </source>
</reference>
<accession>A0AAF1AMG5</accession>
<dbReference type="Proteomes" id="UP000077755">
    <property type="component" value="Chromosome 2"/>
</dbReference>
<keyword evidence="3" id="KW-1185">Reference proteome</keyword>
<dbReference type="PANTHER" id="PTHR45005:SF2">
    <property type="entry name" value="PROTEIN HLB1"/>
    <property type="match status" value="1"/>
</dbReference>
<feature type="compositionally biased region" description="Polar residues" evidence="1">
    <location>
        <begin position="1"/>
        <end position="17"/>
    </location>
</feature>
<dbReference type="Pfam" id="PF06552">
    <property type="entry name" value="TOM20_plant"/>
    <property type="match status" value="1"/>
</dbReference>
<dbReference type="PANTHER" id="PTHR45005">
    <property type="match status" value="1"/>
</dbReference>
<feature type="compositionally biased region" description="Polar residues" evidence="1">
    <location>
        <begin position="26"/>
        <end position="47"/>
    </location>
</feature>
<gene>
    <name evidence="2" type="ORF">DCAR_0207372</name>
</gene>
<organism evidence="2 3">
    <name type="scientific">Daucus carota subsp. sativus</name>
    <name type="common">Carrot</name>
    <dbReference type="NCBI Taxonomy" id="79200"/>
    <lineage>
        <taxon>Eukaryota</taxon>
        <taxon>Viridiplantae</taxon>
        <taxon>Streptophyta</taxon>
        <taxon>Embryophyta</taxon>
        <taxon>Tracheophyta</taxon>
        <taxon>Spermatophyta</taxon>
        <taxon>Magnoliopsida</taxon>
        <taxon>eudicotyledons</taxon>
        <taxon>Gunneridae</taxon>
        <taxon>Pentapetalae</taxon>
        <taxon>asterids</taxon>
        <taxon>campanulids</taxon>
        <taxon>Apiales</taxon>
        <taxon>Apiaceae</taxon>
        <taxon>Apioideae</taxon>
        <taxon>Scandiceae</taxon>
        <taxon>Daucinae</taxon>
        <taxon>Daucus</taxon>
        <taxon>Daucus sect. Daucus</taxon>
    </lineage>
</organism>
<proteinExistence type="predicted"/>
<evidence type="ECO:0008006" key="4">
    <source>
        <dbReference type="Google" id="ProtNLM"/>
    </source>
</evidence>
<dbReference type="InterPro" id="IPR053277">
    <property type="entry name" value="Endomembrane_traffic_mod"/>
</dbReference>
<reference evidence="2" key="2">
    <citation type="submission" date="2022-03" db="EMBL/GenBank/DDBJ databases">
        <title>Draft title - Genomic analysis of global carrot germplasm unveils the trajectory of domestication and the origin of high carotenoid orange carrot.</title>
        <authorList>
            <person name="Iorizzo M."/>
            <person name="Ellison S."/>
            <person name="Senalik D."/>
            <person name="Macko-Podgorni A."/>
            <person name="Grzebelus D."/>
            <person name="Bostan H."/>
            <person name="Rolling W."/>
            <person name="Curaba J."/>
            <person name="Simon P."/>
        </authorList>
    </citation>
    <scope>NUCLEOTIDE SEQUENCE</scope>
    <source>
        <tissue evidence="2">Leaf</tissue>
    </source>
</reference>
<feature type="compositionally biased region" description="Basic and acidic residues" evidence="1">
    <location>
        <begin position="114"/>
        <end position="123"/>
    </location>
</feature>
<dbReference type="SUPFAM" id="SSF50729">
    <property type="entry name" value="PH domain-like"/>
    <property type="match status" value="1"/>
</dbReference>
<dbReference type="SUPFAM" id="SSF48452">
    <property type="entry name" value="TPR-like"/>
    <property type="match status" value="2"/>
</dbReference>
<dbReference type="InterPro" id="IPR011990">
    <property type="entry name" value="TPR-like_helical_dom_sf"/>
</dbReference>
<evidence type="ECO:0000256" key="1">
    <source>
        <dbReference type="SAM" id="MobiDB-lite"/>
    </source>
</evidence>
<name>A0AAF1AMG5_DAUCS</name>
<dbReference type="EMBL" id="CP093344">
    <property type="protein sequence ID" value="WOG88138.1"/>
    <property type="molecule type" value="Genomic_DNA"/>
</dbReference>
<evidence type="ECO:0000313" key="2">
    <source>
        <dbReference type="EMBL" id="WOG88138.1"/>
    </source>
</evidence>
<protein>
    <recommendedName>
        <fullName evidence="4">PH domain-containing protein</fullName>
    </recommendedName>
</protein>
<feature type="compositionally biased region" description="Polar residues" evidence="1">
    <location>
        <begin position="138"/>
        <end position="148"/>
    </location>
</feature>
<evidence type="ECO:0000313" key="3">
    <source>
        <dbReference type="Proteomes" id="UP000077755"/>
    </source>
</evidence>
<feature type="region of interest" description="Disordered" evidence="1">
    <location>
        <begin position="1"/>
        <end position="149"/>
    </location>
</feature>